<dbReference type="PANTHER" id="PTHR44825:SF1">
    <property type="entry name" value="DNAJ HOMOLOG SUBFAMILY C MEMBER 4"/>
    <property type="match status" value="1"/>
</dbReference>
<evidence type="ECO:0000259" key="2">
    <source>
        <dbReference type="PROSITE" id="PS50076"/>
    </source>
</evidence>
<evidence type="ECO:0000256" key="1">
    <source>
        <dbReference type="SAM" id="Phobius"/>
    </source>
</evidence>
<protein>
    <recommendedName>
        <fullName evidence="2">J domain-containing protein</fullName>
    </recommendedName>
</protein>
<keyword evidence="1" id="KW-0472">Membrane</keyword>
<feature type="transmembrane region" description="Helical" evidence="1">
    <location>
        <begin position="119"/>
        <end position="139"/>
    </location>
</feature>
<organism evidence="3 4">
    <name type="scientific">Boothiomyces macroporosus</name>
    <dbReference type="NCBI Taxonomy" id="261099"/>
    <lineage>
        <taxon>Eukaryota</taxon>
        <taxon>Fungi</taxon>
        <taxon>Fungi incertae sedis</taxon>
        <taxon>Chytridiomycota</taxon>
        <taxon>Chytridiomycota incertae sedis</taxon>
        <taxon>Chytridiomycetes</taxon>
        <taxon>Rhizophydiales</taxon>
        <taxon>Terramycetaceae</taxon>
        <taxon>Boothiomyces</taxon>
    </lineage>
</organism>
<dbReference type="Gene3D" id="1.10.287.110">
    <property type="entry name" value="DnaJ domain"/>
    <property type="match status" value="1"/>
</dbReference>
<feature type="domain" description="J" evidence="2">
    <location>
        <begin position="1"/>
        <end position="40"/>
    </location>
</feature>
<dbReference type="AlphaFoldDB" id="A0AAD5UHG3"/>
<dbReference type="Proteomes" id="UP001210925">
    <property type="component" value="Unassembled WGS sequence"/>
</dbReference>
<dbReference type="InterPro" id="IPR001623">
    <property type="entry name" value="DnaJ_domain"/>
</dbReference>
<dbReference type="PROSITE" id="PS50076">
    <property type="entry name" value="DNAJ_2"/>
    <property type="match status" value="1"/>
</dbReference>
<keyword evidence="4" id="KW-1185">Reference proteome</keyword>
<gene>
    <name evidence="3" type="ORF">HK103_006705</name>
</gene>
<dbReference type="InterPro" id="IPR052763">
    <property type="entry name" value="DnaJ_C4"/>
</dbReference>
<proteinExistence type="predicted"/>
<name>A0AAD5UHG3_9FUNG</name>
<keyword evidence="1" id="KW-1133">Transmembrane helix</keyword>
<sequence length="140" mass="16863">MLSPDKNPNDDSAHQKFLQINEAYSILGNALKRKEYDAQFREVKSQQMEWSTRSYRESIRPDDWILYRRPGAKSPGFNYKSHQQGHYPEREEKNRRFYKNQFYKGLYEEQRISHVVPKIVVLVGTLAFLLNYEYIAMLWH</sequence>
<dbReference type="EMBL" id="JADGKB010000074">
    <property type="protein sequence ID" value="KAJ3255003.1"/>
    <property type="molecule type" value="Genomic_DNA"/>
</dbReference>
<dbReference type="Pfam" id="PF00226">
    <property type="entry name" value="DnaJ"/>
    <property type="match status" value="1"/>
</dbReference>
<evidence type="ECO:0000313" key="3">
    <source>
        <dbReference type="EMBL" id="KAJ3255003.1"/>
    </source>
</evidence>
<dbReference type="SUPFAM" id="SSF46565">
    <property type="entry name" value="Chaperone J-domain"/>
    <property type="match status" value="1"/>
</dbReference>
<keyword evidence="1" id="KW-0812">Transmembrane</keyword>
<comment type="caution">
    <text evidence="3">The sequence shown here is derived from an EMBL/GenBank/DDBJ whole genome shotgun (WGS) entry which is preliminary data.</text>
</comment>
<dbReference type="CDD" id="cd06257">
    <property type="entry name" value="DnaJ"/>
    <property type="match status" value="1"/>
</dbReference>
<reference evidence="3" key="1">
    <citation type="submission" date="2020-05" db="EMBL/GenBank/DDBJ databases">
        <title>Phylogenomic resolution of chytrid fungi.</title>
        <authorList>
            <person name="Stajich J.E."/>
            <person name="Amses K."/>
            <person name="Simmons R."/>
            <person name="Seto K."/>
            <person name="Myers J."/>
            <person name="Bonds A."/>
            <person name="Quandt C.A."/>
            <person name="Barry K."/>
            <person name="Liu P."/>
            <person name="Grigoriev I."/>
            <person name="Longcore J.E."/>
            <person name="James T.Y."/>
        </authorList>
    </citation>
    <scope>NUCLEOTIDE SEQUENCE</scope>
    <source>
        <strain evidence="3">PLAUS21</strain>
    </source>
</reference>
<dbReference type="InterPro" id="IPR036869">
    <property type="entry name" value="J_dom_sf"/>
</dbReference>
<dbReference type="PANTHER" id="PTHR44825">
    <property type="match status" value="1"/>
</dbReference>
<evidence type="ECO:0000313" key="4">
    <source>
        <dbReference type="Proteomes" id="UP001210925"/>
    </source>
</evidence>
<accession>A0AAD5UHG3</accession>